<feature type="region of interest" description="Disordered" evidence="9">
    <location>
        <begin position="78"/>
        <end position="195"/>
    </location>
</feature>
<evidence type="ECO:0000256" key="8">
    <source>
        <dbReference type="SAM" id="Coils"/>
    </source>
</evidence>
<dbReference type="GO" id="GO:0030286">
    <property type="term" value="C:dynein complex"/>
    <property type="evidence" value="ECO:0007669"/>
    <property type="project" value="UniProtKB-KW"/>
</dbReference>
<evidence type="ECO:0000313" key="12">
    <source>
        <dbReference type="Proteomes" id="UP001140562"/>
    </source>
</evidence>
<feature type="region of interest" description="Disordered" evidence="9">
    <location>
        <begin position="998"/>
        <end position="1022"/>
    </location>
</feature>
<evidence type="ECO:0000259" key="10">
    <source>
        <dbReference type="PROSITE" id="PS50245"/>
    </source>
</evidence>
<dbReference type="Pfam" id="PF01302">
    <property type="entry name" value="CAP_GLY"/>
    <property type="match status" value="1"/>
</dbReference>
<keyword evidence="12" id="KW-1185">Reference proteome</keyword>
<dbReference type="PANTHER" id="PTHR18916:SF93">
    <property type="entry name" value="RESTIN HOMOLOG"/>
    <property type="match status" value="1"/>
</dbReference>
<dbReference type="GO" id="GO:0000743">
    <property type="term" value="P:nuclear migration involved in conjugation with cellular fusion"/>
    <property type="evidence" value="ECO:0007669"/>
    <property type="project" value="TreeGrafter"/>
</dbReference>
<evidence type="ECO:0000256" key="1">
    <source>
        <dbReference type="ARBA" id="ARBA00004245"/>
    </source>
</evidence>
<dbReference type="InterPro" id="IPR000938">
    <property type="entry name" value="CAP-Gly_domain"/>
</dbReference>
<feature type="region of interest" description="Disordered" evidence="9">
    <location>
        <begin position="1097"/>
        <end position="1116"/>
    </location>
</feature>
<name>A0A9W8WQ49_9PLEO</name>
<dbReference type="PROSITE" id="PS00845">
    <property type="entry name" value="CAP_GLY_1"/>
    <property type="match status" value="1"/>
</dbReference>
<comment type="caution">
    <text evidence="11">The sequence shown here is derived from an EMBL/GenBank/DDBJ whole genome shotgun (WGS) entry which is preliminary data.</text>
</comment>
<dbReference type="GO" id="GO:0005814">
    <property type="term" value="C:centriole"/>
    <property type="evidence" value="ECO:0007669"/>
    <property type="project" value="UniProtKB-SubCell"/>
</dbReference>
<dbReference type="OrthoDB" id="2130750at2759"/>
<evidence type="ECO:0000256" key="5">
    <source>
        <dbReference type="ARBA" id="ARBA00023017"/>
    </source>
</evidence>
<feature type="domain" description="CAP-Gly" evidence="10">
    <location>
        <begin position="24"/>
        <end position="66"/>
    </location>
</feature>
<protein>
    <recommendedName>
        <fullName evidence="10">CAP-Gly domain-containing protein</fullName>
    </recommendedName>
</protein>
<dbReference type="InterPro" id="IPR022157">
    <property type="entry name" value="Dynactin"/>
</dbReference>
<comment type="subcellular location">
    <subcellularLocation>
        <location evidence="1">Cytoplasm</location>
        <location evidence="1">Cytoskeleton</location>
    </subcellularLocation>
</comment>
<feature type="compositionally biased region" description="Low complexity" evidence="9">
    <location>
        <begin position="78"/>
        <end position="108"/>
    </location>
</feature>
<sequence length="1171" mass="130269">MSDFKVGQRIETNVHRTGIVKYVGPIHVAEGAWLGIDLQEPTGKNDGSVRGERYFDCPPQHGLFVKETDVLRIISQPAPKAAAPKPKAPAPKSRPSSVVAPKPASTSARPASVTSPPATSRAPSHAKRQSVAPAAPPRTPLRAPARKPSVASASIAAPSPPPTRPSAASRPSASSTTTSTSQPPTNPLRTSTRDNNVEVLQIKIKHLEKQHAEDQAGLQELSETKAERDRLQGIIQKLQPKLKSLHDQSTETKEQLKNVQTENERLLKEAQDHEFDLEDALLEREMAQERAEQNENELLTLREKVQEQSLELDILKDEAKEYTADMSEEEKEKVGFYRMQHDNERLRDALVMLKEVREEEAQESKIRIEELEEDSAQLETLRSQHQALEEQLTKTLAVAEDFKAQLNDRNDLEDTVEELADKVAGLEKTVAEQEVVIKELEELRDLNAELQEQQEEEMQGLRIELEDKDSELAQLGERALEQAVTVSDLEETNGKFRDLVTDLLAQIKEAESTKTMTEAQVKDTTGRINEVMDVNRRLRAAEVNATGKEITSELRQLKVDQTSEMLAILSETQSQEFGRSEPMQAYFTAKRITFKASILRSLLSNTDKHAAQRGSVEEASSKLLSVEAGYYLAHLKSGSERISSAMAVSTLPQFVTFGPAYAELAAVERNLDHGLEALKADMVNFSEMTASFKGSTEVYKAVVSSHQAVLDERPEDETMLRVSSIAASLTYLDATCTATISMLKSLAESTGELTEEANTVADRFATPSAVCSRSMTAATRLLKTCRDRREDGLYPQFNGDLDSVKEAEDSLSMIVQDAAKWSQGVLEALARSVDADGALVEPVDLRNLLVPFWADHTTKLDSLVSSLTTWNEYALMLKDTVEIQHGPAPWTEKAKEIEAARRQVDEAANKLQSITAEHQATLLKLREREQVIETRELEIEHLAAKNREATNKSEDLQRLQTEIQEAQAEIKQLQKQNEAQKEEIAELNVRLAHAAQYEPSEAEKAPAVATPGPEPADASTRSAPASLMSLLDALQVENRWLRQKNQEEAYGAKQLDLFKSMRPLEKRETSKLSAATEDLLSLAWLPDDLDEPETLTSISNQQHEVSRSNRRSKRAPLSLAPLQTQLETIKDKGRLDWPGLDELSFADLSPTLEYFDREMLALRPLGNLVPL</sequence>
<dbReference type="PROSITE" id="PS50245">
    <property type="entry name" value="CAP_GLY_2"/>
    <property type="match status" value="1"/>
</dbReference>
<dbReference type="InterPro" id="IPR036859">
    <property type="entry name" value="CAP-Gly_dom_sf"/>
</dbReference>
<gene>
    <name evidence="11" type="ORF">N0V87_010246</name>
</gene>
<evidence type="ECO:0000256" key="2">
    <source>
        <dbReference type="ARBA" id="ARBA00011010"/>
    </source>
</evidence>
<dbReference type="Proteomes" id="UP001140562">
    <property type="component" value="Unassembled WGS sequence"/>
</dbReference>
<dbReference type="Gene3D" id="2.30.30.190">
    <property type="entry name" value="CAP Gly-rich-like domain"/>
    <property type="match status" value="1"/>
</dbReference>
<feature type="compositionally biased region" description="Polar residues" evidence="9">
    <location>
        <begin position="112"/>
        <end position="122"/>
    </location>
</feature>
<dbReference type="AlphaFoldDB" id="A0A9W8WQ49"/>
<dbReference type="GO" id="GO:0051286">
    <property type="term" value="C:cell tip"/>
    <property type="evidence" value="ECO:0007669"/>
    <property type="project" value="TreeGrafter"/>
</dbReference>
<feature type="coiled-coil region" evidence="8">
    <location>
        <begin position="204"/>
        <end position="520"/>
    </location>
</feature>
<feature type="compositionally biased region" description="Low complexity" evidence="9">
    <location>
        <begin position="165"/>
        <end position="183"/>
    </location>
</feature>
<evidence type="ECO:0000256" key="7">
    <source>
        <dbReference type="ARBA" id="ARBA00023212"/>
    </source>
</evidence>
<dbReference type="SMART" id="SM01052">
    <property type="entry name" value="CAP_GLY"/>
    <property type="match status" value="1"/>
</dbReference>
<dbReference type="GO" id="GO:0051301">
    <property type="term" value="P:cell division"/>
    <property type="evidence" value="ECO:0007669"/>
    <property type="project" value="UniProtKB-KW"/>
</dbReference>
<feature type="compositionally biased region" description="Low complexity" evidence="9">
    <location>
        <begin position="140"/>
        <end position="157"/>
    </location>
</feature>
<reference evidence="11" key="1">
    <citation type="submission" date="2022-10" db="EMBL/GenBank/DDBJ databases">
        <title>Tapping the CABI collections for fungal endophytes: first genome assemblies for Collariella, Neodidymelliopsis, Ascochyta clinopodiicola, Didymella pomorum, Didymosphaeria variabile, Neocosmospora piperis and Neocucurbitaria cava.</title>
        <authorList>
            <person name="Hill R."/>
        </authorList>
    </citation>
    <scope>NUCLEOTIDE SEQUENCE</scope>
    <source>
        <strain evidence="11">IMI 360193</strain>
    </source>
</reference>
<dbReference type="Pfam" id="PF12455">
    <property type="entry name" value="Dynactin"/>
    <property type="match status" value="1"/>
</dbReference>
<keyword evidence="6 8" id="KW-0175">Coiled coil</keyword>
<dbReference type="SUPFAM" id="SSF74924">
    <property type="entry name" value="Cap-Gly domain"/>
    <property type="match status" value="1"/>
</dbReference>
<proteinExistence type="inferred from homology"/>
<organism evidence="11 12">
    <name type="scientific">Didymella glomerata</name>
    <dbReference type="NCBI Taxonomy" id="749621"/>
    <lineage>
        <taxon>Eukaryota</taxon>
        <taxon>Fungi</taxon>
        <taxon>Dikarya</taxon>
        <taxon>Ascomycota</taxon>
        <taxon>Pezizomycotina</taxon>
        <taxon>Dothideomycetes</taxon>
        <taxon>Pleosporomycetidae</taxon>
        <taxon>Pleosporales</taxon>
        <taxon>Pleosporineae</taxon>
        <taxon>Didymellaceae</taxon>
        <taxon>Didymella</taxon>
    </lineage>
</organism>
<dbReference type="GO" id="GO:0000132">
    <property type="term" value="P:establishment of mitotic spindle orientation"/>
    <property type="evidence" value="ECO:0007669"/>
    <property type="project" value="TreeGrafter"/>
</dbReference>
<comment type="similarity">
    <text evidence="2">Belongs to the dynactin 150 kDa subunit family.</text>
</comment>
<keyword evidence="3" id="KW-0963">Cytoplasm</keyword>
<evidence type="ECO:0000313" key="11">
    <source>
        <dbReference type="EMBL" id="KAJ4330151.1"/>
    </source>
</evidence>
<keyword evidence="7" id="KW-0206">Cytoskeleton</keyword>
<dbReference type="EMBL" id="JAPEUV010000222">
    <property type="protein sequence ID" value="KAJ4330151.1"/>
    <property type="molecule type" value="Genomic_DNA"/>
</dbReference>
<evidence type="ECO:0000256" key="9">
    <source>
        <dbReference type="SAM" id="MobiDB-lite"/>
    </source>
</evidence>
<dbReference type="GO" id="GO:0005874">
    <property type="term" value="C:microtubule"/>
    <property type="evidence" value="ECO:0007669"/>
    <property type="project" value="UniProtKB-KW"/>
</dbReference>
<dbReference type="GO" id="GO:0005819">
    <property type="term" value="C:spindle"/>
    <property type="evidence" value="ECO:0007669"/>
    <property type="project" value="UniProtKB-SubCell"/>
</dbReference>
<evidence type="ECO:0000256" key="4">
    <source>
        <dbReference type="ARBA" id="ARBA00022701"/>
    </source>
</evidence>
<accession>A0A9W8WQ49</accession>
<keyword evidence="5" id="KW-0243">Dynein</keyword>
<dbReference type="GO" id="GO:0005816">
    <property type="term" value="C:spindle pole body"/>
    <property type="evidence" value="ECO:0007669"/>
    <property type="project" value="TreeGrafter"/>
</dbReference>
<evidence type="ECO:0000256" key="6">
    <source>
        <dbReference type="ARBA" id="ARBA00023054"/>
    </source>
</evidence>
<keyword evidence="4" id="KW-0493">Microtubule</keyword>
<evidence type="ECO:0000256" key="3">
    <source>
        <dbReference type="ARBA" id="ARBA00022490"/>
    </source>
</evidence>
<dbReference type="PANTHER" id="PTHR18916">
    <property type="entry name" value="DYNACTIN 1-RELATED MICROTUBULE-BINDING"/>
    <property type="match status" value="1"/>
</dbReference>
<feature type="coiled-coil region" evidence="8">
    <location>
        <begin position="897"/>
        <end position="990"/>
    </location>
</feature>